<reference evidence="1" key="1">
    <citation type="submission" date="2023-10" db="EMBL/GenBank/DDBJ databases">
        <title>Genome sequence of Blautia coccoides DSM 935.</title>
        <authorList>
            <person name="Boeer T."/>
            <person name="Bengelsdorf F.R."/>
            <person name="Daniel R."/>
            <person name="Poehlein A."/>
        </authorList>
    </citation>
    <scope>NUCLEOTIDE SEQUENCE [LARGE SCALE GENOMIC DNA]</scope>
    <source>
        <strain evidence="1">DSM 935</strain>
    </source>
</reference>
<accession>A0ABZ0UJ43</accession>
<evidence type="ECO:0000313" key="1">
    <source>
        <dbReference type="EMBL" id="WPX76502.1"/>
    </source>
</evidence>
<name>A0ABZ0UJ43_9FIRM</name>
<dbReference type="EMBL" id="CP136422">
    <property type="protein sequence ID" value="WPX76502.1"/>
    <property type="molecule type" value="Genomic_DNA"/>
</dbReference>
<gene>
    <name evidence="1" type="ORF">BLCOC_48880</name>
</gene>
<protein>
    <recommendedName>
        <fullName evidence="3">DUF1492 domain-containing protein</fullName>
    </recommendedName>
</protein>
<evidence type="ECO:0008006" key="3">
    <source>
        <dbReference type="Google" id="ProtNLM"/>
    </source>
</evidence>
<organism evidence="1 2">
    <name type="scientific">Blautia producta</name>
    <dbReference type="NCBI Taxonomy" id="33035"/>
    <lineage>
        <taxon>Bacteria</taxon>
        <taxon>Bacillati</taxon>
        <taxon>Bacillota</taxon>
        <taxon>Clostridia</taxon>
        <taxon>Lachnospirales</taxon>
        <taxon>Lachnospiraceae</taxon>
        <taxon>Blautia</taxon>
    </lineage>
</organism>
<sequence length="150" mass="17943">MEEMLNKTKLLLKSYQMAKFAVMVRTQDVEEELFESDMKSLKELVDSVLGEDLNMNGKYLEDKLIEVRNTATLLHRMETCLEWLRKYPNKGEIYYEMLYHFYFSGFNTGHKVIAEMFDMSRTTYYRYFKEAERTYSGLLWSSDLVVLNET</sequence>
<keyword evidence="2" id="KW-1185">Reference proteome</keyword>
<evidence type="ECO:0000313" key="2">
    <source>
        <dbReference type="Proteomes" id="UP001325248"/>
    </source>
</evidence>
<proteinExistence type="predicted"/>
<dbReference type="Proteomes" id="UP001325248">
    <property type="component" value="Chromosome"/>
</dbReference>